<feature type="domain" description="Glycoside hydrolase family 2 catalytic" evidence="6">
    <location>
        <begin position="321"/>
        <end position="468"/>
    </location>
</feature>
<comment type="similarity">
    <text evidence="1">Belongs to the glycosyl hydrolase 2 family.</text>
</comment>
<accession>A0A495VPM4</accession>
<evidence type="ECO:0000259" key="5">
    <source>
        <dbReference type="Pfam" id="PF00703"/>
    </source>
</evidence>
<keyword evidence="2 8" id="KW-0378">Hydrolase</keyword>
<dbReference type="InterPro" id="IPR006102">
    <property type="entry name" value="Ig-like_GH2"/>
</dbReference>
<dbReference type="Pfam" id="PF02837">
    <property type="entry name" value="Glyco_hydro_2_N"/>
    <property type="match status" value="1"/>
</dbReference>
<dbReference type="EMBL" id="RBXN01000005">
    <property type="protein sequence ID" value="RKT51359.1"/>
    <property type="molecule type" value="Genomic_DNA"/>
</dbReference>
<dbReference type="InterPro" id="IPR017853">
    <property type="entry name" value="GH"/>
</dbReference>
<evidence type="ECO:0000313" key="8">
    <source>
        <dbReference type="EMBL" id="RKT51359.1"/>
    </source>
</evidence>
<dbReference type="RefSeq" id="WP_022600738.1">
    <property type="nucleotide sequence ID" value="NZ_KI440787.1"/>
</dbReference>
<dbReference type="InterPro" id="IPR006104">
    <property type="entry name" value="Glyco_hydro_2_N"/>
</dbReference>
<evidence type="ECO:0000256" key="1">
    <source>
        <dbReference type="ARBA" id="ARBA00007401"/>
    </source>
</evidence>
<evidence type="ECO:0000256" key="2">
    <source>
        <dbReference type="ARBA" id="ARBA00022801"/>
    </source>
</evidence>
<dbReference type="Gene3D" id="3.20.20.80">
    <property type="entry name" value="Glycosidases"/>
    <property type="match status" value="1"/>
</dbReference>
<proteinExistence type="inferred from homology"/>
<dbReference type="Pfam" id="PF00703">
    <property type="entry name" value="Glyco_hydro_2"/>
    <property type="match status" value="1"/>
</dbReference>
<evidence type="ECO:0000256" key="3">
    <source>
        <dbReference type="ARBA" id="ARBA00023295"/>
    </source>
</evidence>
<feature type="domain" description="Glycoside hydrolase family 2 immunoglobulin-like beta-sandwich" evidence="5">
    <location>
        <begin position="219"/>
        <end position="307"/>
    </location>
</feature>
<dbReference type="SUPFAM" id="SSF49785">
    <property type="entry name" value="Galactose-binding domain-like"/>
    <property type="match status" value="1"/>
</dbReference>
<dbReference type="AlphaFoldDB" id="A0A495VPM4"/>
<evidence type="ECO:0000256" key="4">
    <source>
        <dbReference type="SAM" id="SignalP"/>
    </source>
</evidence>
<dbReference type="PANTHER" id="PTHR42732">
    <property type="entry name" value="BETA-GALACTOSIDASE"/>
    <property type="match status" value="1"/>
</dbReference>
<evidence type="ECO:0000259" key="7">
    <source>
        <dbReference type="Pfam" id="PF02837"/>
    </source>
</evidence>
<dbReference type="InterPro" id="IPR006103">
    <property type="entry name" value="Glyco_hydro_2_cat"/>
</dbReference>
<dbReference type="Proteomes" id="UP000269493">
    <property type="component" value="Unassembled WGS sequence"/>
</dbReference>
<keyword evidence="4" id="KW-0732">Signal</keyword>
<sequence length="768" mass="87522">MTKEKIKAVRMLAICCVLTFLCPELHAQFKTKEAPIMTKWAKDVHIEKPHPEYPRPQMTRNEWMNLNGVWEFQRSADLNEKPPFGKKLTENILVPFPVESALSGIMEQLDKFWYRRTFEIPSKWKGKKILIHFGAVDYEAEVFINRKKIGLHKGGYLPFSFDITDAVTNGKNELIVRVYDPTDKGGQPRGKQDSIQKGIMYTPTSGIWQTVWLEPVSETHIEDIKIVPDIDKKEVEVTVLSNTKNAKVLVELKSGKFQGKTNSPIKIKIPNPKLWSPQNPYLYDINVSILGNDGKPTDKVNSYFGMRKISVGEINGVKRLFVNNEPVFMNGPLDQGFWPDGIYTAPTDEALRFDIEETIKMGFNFTRKHIKVEPARWYYWCDKLGLMVWQDAPSCNSYRGSHKDEPTPEIDKKAFETELTGMIDFLKNSPSVIMWVIFNEGQGQFDTERLVQVVKKQDPTRLVNDASGGKWSFSGDILDTHSYPAPSYPKPKVEDQEKAKGKVLVCGEFGGIGMKVPEHMWFEGKGSGYANVDTSEDLLFKYAELYNMIVKMREKNGLAAVVYTELTDIMTEINGLFTYDRIAKVDASKIAKINTFRFKMPNFKEIVPTSEKEAQIWKYKYGPRKGAWNKENFDDSDWKEGPGAFGNAAGKKGNTPWPVADGKIKDNKGRTITGICIRRKFIMPKLSQDEISRLMLRVMHDENFDVFINGILACNAGRANSDYEYFPIKPEALKALRIGKENLITVYCKDTGGGRFIDVGISLRDKME</sequence>
<dbReference type="OrthoDB" id="9801077at2"/>
<feature type="chain" id="PRO_5019788670" evidence="4">
    <location>
        <begin position="28"/>
        <end position="768"/>
    </location>
</feature>
<dbReference type="SUPFAM" id="SSF49303">
    <property type="entry name" value="beta-Galactosidase/glucuronidase domain"/>
    <property type="match status" value="1"/>
</dbReference>
<comment type="caution">
    <text evidence="8">The sequence shown here is derived from an EMBL/GenBank/DDBJ whole genome shotgun (WGS) entry which is preliminary data.</text>
</comment>
<keyword evidence="3" id="KW-0326">Glycosidase</keyword>
<feature type="domain" description="Glycosyl hydrolases family 2 sugar binding" evidence="7">
    <location>
        <begin position="84"/>
        <end position="180"/>
    </location>
</feature>
<dbReference type="Gene3D" id="2.60.120.260">
    <property type="entry name" value="Galactose-binding domain-like"/>
    <property type="match status" value="2"/>
</dbReference>
<dbReference type="InterPro" id="IPR008979">
    <property type="entry name" value="Galactose-bd-like_sf"/>
</dbReference>
<dbReference type="InterPro" id="IPR036156">
    <property type="entry name" value="Beta-gal/glucu_dom_sf"/>
</dbReference>
<dbReference type="Pfam" id="PF02836">
    <property type="entry name" value="Glyco_hydro_2_C"/>
    <property type="match status" value="1"/>
</dbReference>
<dbReference type="InterPro" id="IPR051913">
    <property type="entry name" value="GH2_Domain-Containing"/>
</dbReference>
<feature type="signal peptide" evidence="4">
    <location>
        <begin position="1"/>
        <end position="27"/>
    </location>
</feature>
<gene>
    <name evidence="8" type="ORF">BC742_1632</name>
</gene>
<dbReference type="GeneID" id="92929490"/>
<evidence type="ECO:0000313" key="9">
    <source>
        <dbReference type="Proteomes" id="UP000269493"/>
    </source>
</evidence>
<dbReference type="Gene3D" id="2.60.40.10">
    <property type="entry name" value="Immunoglobulins"/>
    <property type="match status" value="1"/>
</dbReference>
<evidence type="ECO:0000259" key="6">
    <source>
        <dbReference type="Pfam" id="PF02836"/>
    </source>
</evidence>
<dbReference type="SUPFAM" id="SSF51445">
    <property type="entry name" value="(Trans)glycosidases"/>
    <property type="match status" value="1"/>
</dbReference>
<dbReference type="GO" id="GO:0004553">
    <property type="term" value="F:hydrolase activity, hydrolyzing O-glycosyl compounds"/>
    <property type="evidence" value="ECO:0007669"/>
    <property type="project" value="InterPro"/>
</dbReference>
<keyword evidence="9" id="KW-1185">Reference proteome</keyword>
<protein>
    <submittedName>
        <fullName evidence="8">Glycosyl hydrolase family 2</fullName>
    </submittedName>
</protein>
<dbReference type="PANTHER" id="PTHR42732:SF2">
    <property type="entry name" value="BETA-MANNOSIDASE"/>
    <property type="match status" value="1"/>
</dbReference>
<organism evidence="8 9">
    <name type="scientific">Coprobacter fastidiosus NSB1 = JCM 33896</name>
    <dbReference type="NCBI Taxonomy" id="1349822"/>
    <lineage>
        <taxon>Bacteria</taxon>
        <taxon>Pseudomonadati</taxon>
        <taxon>Bacteroidota</taxon>
        <taxon>Bacteroidia</taxon>
        <taxon>Bacteroidales</taxon>
        <taxon>Barnesiellaceae</taxon>
        <taxon>Coprobacter</taxon>
    </lineage>
</organism>
<dbReference type="GO" id="GO:0005975">
    <property type="term" value="P:carbohydrate metabolic process"/>
    <property type="evidence" value="ECO:0007669"/>
    <property type="project" value="InterPro"/>
</dbReference>
<reference evidence="8 9" key="1">
    <citation type="submission" date="2018-10" db="EMBL/GenBank/DDBJ databases">
        <title>Genomic Encyclopedia of Archaeal and Bacterial Type Strains, Phase II (KMG-II): from individual species to whole genera.</title>
        <authorList>
            <person name="Goeker M."/>
        </authorList>
    </citation>
    <scope>NUCLEOTIDE SEQUENCE [LARGE SCALE GENOMIC DNA]</scope>
    <source>
        <strain evidence="8 9">NSB1</strain>
    </source>
</reference>
<name>A0A495VPM4_9BACT</name>
<dbReference type="InterPro" id="IPR013783">
    <property type="entry name" value="Ig-like_fold"/>
</dbReference>